<feature type="transmembrane region" description="Helical" evidence="8">
    <location>
        <begin position="514"/>
        <end position="535"/>
    </location>
</feature>
<dbReference type="PANTHER" id="PTHR30572">
    <property type="entry name" value="MEMBRANE COMPONENT OF TRANSPORTER-RELATED"/>
    <property type="match status" value="1"/>
</dbReference>
<feature type="transmembrane region" description="Helical" evidence="8">
    <location>
        <begin position="893"/>
        <end position="915"/>
    </location>
</feature>
<feature type="transmembrane region" description="Helical" evidence="8">
    <location>
        <begin position="348"/>
        <end position="379"/>
    </location>
</feature>
<comment type="subcellular location">
    <subcellularLocation>
        <location evidence="1">Cell membrane</location>
        <topology evidence="1">Multi-pass membrane protein</topology>
    </subcellularLocation>
</comment>
<dbReference type="InterPro" id="IPR003838">
    <property type="entry name" value="ABC3_permease_C"/>
</dbReference>
<dbReference type="AlphaFoldDB" id="A0A3N2D879"/>
<evidence type="ECO:0000256" key="7">
    <source>
        <dbReference type="SAM" id="MobiDB-lite"/>
    </source>
</evidence>
<evidence type="ECO:0000256" key="1">
    <source>
        <dbReference type="ARBA" id="ARBA00004651"/>
    </source>
</evidence>
<evidence type="ECO:0000256" key="4">
    <source>
        <dbReference type="ARBA" id="ARBA00022989"/>
    </source>
</evidence>
<name>A0A3N2D879_9MICO</name>
<sequence length="927" mass="96046">MTTTIERPAAPAPPPEPEPAAPARGRRGPAGWAVRWRVALRIATHSARRNRLSTVIATTMIALPVAAAVFLLSVMASASGTAITTFEASYGADTQAYLQVPPACEGCTIEQSPDGAGWGGDRATGTGTAATDAEVRALLPAVAPADIVPQHSGTLVLERDEGVRRPFGVVSLPADRVGEIFAARTGRLPENDREVALSWRDAEWLGVEIGEQVRIGTVDATLTGIIDSRNRPVAGVLTVGDALDLPESAWYVLGDTPVTWADVEGLNAIGVFAISRYVIDNPPPDEESWTSSALDAQGVGIGAAVAAIAVIEAVLLVGPAFAVGTRRQTRQLALVAASGGSRRDNRRIVLATGLAIGLAAGVVGVVVGLAALTAVWLVLAQGWDPLPRFAVPWWAVLPPVAFAAGLALLASLVPARSVSRLDVVAALAGRRAEATPRGRVPWIGVAFAVVGLGVAVTGGVTSSMLLVVVGIVVLELGMVLSTGGILSLVGRLAPRLGVAGRFAVRDGLRQRSRTVPAVASVMAAVAAVVAGSVYVATAEAEQRAVWRPGVGVGLISLQGDYLLRSDEVADAVPEAIASIEENVALEGWAYTYDIRTRETLESMPTASVELLINPDRDCPATEDTTQAEWEELQRDDPRCVGRSYSQSFWSPYGDGFLVDDGSVVSLLLADGAADAARALAAGSIVVENEDDVWDDGTAHLQISFVDETDPEVPGRVETIVAPAVVSGLSVSRAIVPPALVEGVEGAETVLIGAVARPAVPYEAEWADRITGQHGGIDVDVMRPFQSSMDVLIAAIVGVATVIALAATWLSVALAGAETRPDLATLSAVGAGPGVTRRVAGAQAAVVAVVGVGVGIVLGLALGWVLGDWTLRTNEALAELAREGGQVPSVTVPWLWLVVIAVVLPALAVAGAWLTAPRRLPLVRRLAQ</sequence>
<dbReference type="EMBL" id="RKHQ01000001">
    <property type="protein sequence ID" value="ROR95996.1"/>
    <property type="molecule type" value="Genomic_DNA"/>
</dbReference>
<gene>
    <name evidence="10" type="ORF">EDD28_0567</name>
</gene>
<evidence type="ECO:0000259" key="9">
    <source>
        <dbReference type="Pfam" id="PF02687"/>
    </source>
</evidence>
<evidence type="ECO:0000313" key="10">
    <source>
        <dbReference type="EMBL" id="ROR95996.1"/>
    </source>
</evidence>
<dbReference type="OrthoDB" id="3405625at2"/>
<feature type="domain" description="ABC3 transporter permease C-terminal" evidence="9">
    <location>
        <begin position="794"/>
        <end position="917"/>
    </location>
</feature>
<feature type="transmembrane region" description="Helical" evidence="8">
    <location>
        <begin position="466"/>
        <end position="493"/>
    </location>
</feature>
<feature type="transmembrane region" description="Helical" evidence="8">
    <location>
        <begin position="301"/>
        <end position="323"/>
    </location>
</feature>
<feature type="domain" description="ABC3 transporter permease C-terminal" evidence="9">
    <location>
        <begin position="305"/>
        <end position="421"/>
    </location>
</feature>
<feature type="transmembrane region" description="Helical" evidence="8">
    <location>
        <begin position="440"/>
        <end position="460"/>
    </location>
</feature>
<feature type="region of interest" description="Disordered" evidence="7">
    <location>
        <begin position="1"/>
        <end position="28"/>
    </location>
</feature>
<reference evidence="10 11" key="1">
    <citation type="submission" date="2018-11" db="EMBL/GenBank/DDBJ databases">
        <title>Sequencing the genomes of 1000 actinobacteria strains.</title>
        <authorList>
            <person name="Klenk H.-P."/>
        </authorList>
    </citation>
    <scope>NUCLEOTIDE SEQUENCE [LARGE SCALE GENOMIC DNA]</scope>
    <source>
        <strain evidence="10 11">DSM 13521</strain>
    </source>
</reference>
<proteinExistence type="inferred from homology"/>
<dbReference type="RefSeq" id="WP_123738234.1">
    <property type="nucleotide sequence ID" value="NZ_RKHQ01000001.1"/>
</dbReference>
<comment type="similarity">
    <text evidence="6">Belongs to the ABC-4 integral membrane protein family.</text>
</comment>
<dbReference type="InterPro" id="IPR050250">
    <property type="entry name" value="Macrolide_Exporter_MacB"/>
</dbReference>
<evidence type="ECO:0000313" key="11">
    <source>
        <dbReference type="Proteomes" id="UP000275356"/>
    </source>
</evidence>
<evidence type="ECO:0000256" key="2">
    <source>
        <dbReference type="ARBA" id="ARBA00022475"/>
    </source>
</evidence>
<keyword evidence="4 8" id="KW-1133">Transmembrane helix</keyword>
<feature type="transmembrane region" description="Helical" evidence="8">
    <location>
        <begin position="843"/>
        <end position="865"/>
    </location>
</feature>
<evidence type="ECO:0000256" key="8">
    <source>
        <dbReference type="SAM" id="Phobius"/>
    </source>
</evidence>
<dbReference type="Proteomes" id="UP000275356">
    <property type="component" value="Unassembled WGS sequence"/>
</dbReference>
<keyword evidence="3 8" id="KW-0812">Transmembrane</keyword>
<feature type="transmembrane region" description="Helical" evidence="8">
    <location>
        <begin position="55"/>
        <end position="76"/>
    </location>
</feature>
<evidence type="ECO:0000256" key="3">
    <source>
        <dbReference type="ARBA" id="ARBA00022692"/>
    </source>
</evidence>
<keyword evidence="2" id="KW-1003">Cell membrane</keyword>
<feature type="transmembrane region" description="Helical" evidence="8">
    <location>
        <begin position="391"/>
        <end position="413"/>
    </location>
</feature>
<feature type="compositionally biased region" description="Pro residues" evidence="7">
    <location>
        <begin position="10"/>
        <end position="20"/>
    </location>
</feature>
<dbReference type="GO" id="GO:0022857">
    <property type="term" value="F:transmembrane transporter activity"/>
    <property type="evidence" value="ECO:0007669"/>
    <property type="project" value="TreeGrafter"/>
</dbReference>
<dbReference type="Pfam" id="PF02687">
    <property type="entry name" value="FtsX"/>
    <property type="match status" value="2"/>
</dbReference>
<keyword evidence="11" id="KW-1185">Reference proteome</keyword>
<accession>A0A3N2D879</accession>
<keyword evidence="5 8" id="KW-0472">Membrane</keyword>
<organism evidence="10 11">
    <name type="scientific">Salana multivorans</name>
    <dbReference type="NCBI Taxonomy" id="120377"/>
    <lineage>
        <taxon>Bacteria</taxon>
        <taxon>Bacillati</taxon>
        <taxon>Actinomycetota</taxon>
        <taxon>Actinomycetes</taxon>
        <taxon>Micrococcales</taxon>
        <taxon>Beutenbergiaceae</taxon>
        <taxon>Salana</taxon>
    </lineage>
</organism>
<evidence type="ECO:0000256" key="6">
    <source>
        <dbReference type="ARBA" id="ARBA00038076"/>
    </source>
</evidence>
<comment type="caution">
    <text evidence="10">The sequence shown here is derived from an EMBL/GenBank/DDBJ whole genome shotgun (WGS) entry which is preliminary data.</text>
</comment>
<dbReference type="PANTHER" id="PTHR30572:SF4">
    <property type="entry name" value="ABC TRANSPORTER PERMEASE YTRF"/>
    <property type="match status" value="1"/>
</dbReference>
<protein>
    <submittedName>
        <fullName evidence="10">Putative ABC transport system permease protein</fullName>
    </submittedName>
</protein>
<feature type="transmembrane region" description="Helical" evidence="8">
    <location>
        <begin position="790"/>
        <end position="816"/>
    </location>
</feature>
<dbReference type="GO" id="GO:0005886">
    <property type="term" value="C:plasma membrane"/>
    <property type="evidence" value="ECO:0007669"/>
    <property type="project" value="UniProtKB-SubCell"/>
</dbReference>
<evidence type="ECO:0000256" key="5">
    <source>
        <dbReference type="ARBA" id="ARBA00023136"/>
    </source>
</evidence>